<feature type="transmembrane region" description="Helical" evidence="5">
    <location>
        <begin position="75"/>
        <end position="98"/>
    </location>
</feature>
<evidence type="ECO:0000313" key="6">
    <source>
        <dbReference type="EMBL" id="KAF2185310.1"/>
    </source>
</evidence>
<dbReference type="AlphaFoldDB" id="A0A6A6E569"/>
<evidence type="ECO:0000256" key="3">
    <source>
        <dbReference type="ARBA" id="ARBA00022989"/>
    </source>
</evidence>
<keyword evidence="2 5" id="KW-0812">Transmembrane</keyword>
<proteinExistence type="predicted"/>
<feature type="transmembrane region" description="Helical" evidence="5">
    <location>
        <begin position="191"/>
        <end position="211"/>
    </location>
</feature>
<accession>A0A6A6E569</accession>
<organism evidence="6 7">
    <name type="scientific">Zopfia rhizophila CBS 207.26</name>
    <dbReference type="NCBI Taxonomy" id="1314779"/>
    <lineage>
        <taxon>Eukaryota</taxon>
        <taxon>Fungi</taxon>
        <taxon>Dikarya</taxon>
        <taxon>Ascomycota</taxon>
        <taxon>Pezizomycotina</taxon>
        <taxon>Dothideomycetes</taxon>
        <taxon>Dothideomycetes incertae sedis</taxon>
        <taxon>Zopfiaceae</taxon>
        <taxon>Zopfia</taxon>
    </lineage>
</organism>
<dbReference type="InterPro" id="IPR007568">
    <property type="entry name" value="RTA1"/>
</dbReference>
<evidence type="ECO:0008006" key="8">
    <source>
        <dbReference type="Google" id="ProtNLM"/>
    </source>
</evidence>
<comment type="subcellular location">
    <subcellularLocation>
        <location evidence="1">Membrane</location>
        <topology evidence="1">Multi-pass membrane protein</topology>
    </subcellularLocation>
</comment>
<feature type="transmembrane region" description="Helical" evidence="5">
    <location>
        <begin position="154"/>
        <end position="179"/>
    </location>
</feature>
<feature type="transmembrane region" description="Helical" evidence="5">
    <location>
        <begin position="118"/>
        <end position="142"/>
    </location>
</feature>
<name>A0A6A6E569_9PEZI</name>
<dbReference type="Pfam" id="PF04479">
    <property type="entry name" value="RTA1"/>
    <property type="match status" value="1"/>
</dbReference>
<reference evidence="6" key="1">
    <citation type="journal article" date="2020" name="Stud. Mycol.">
        <title>101 Dothideomycetes genomes: a test case for predicting lifestyles and emergence of pathogens.</title>
        <authorList>
            <person name="Haridas S."/>
            <person name="Albert R."/>
            <person name="Binder M."/>
            <person name="Bloem J."/>
            <person name="Labutti K."/>
            <person name="Salamov A."/>
            <person name="Andreopoulos B."/>
            <person name="Baker S."/>
            <person name="Barry K."/>
            <person name="Bills G."/>
            <person name="Bluhm B."/>
            <person name="Cannon C."/>
            <person name="Castanera R."/>
            <person name="Culley D."/>
            <person name="Daum C."/>
            <person name="Ezra D."/>
            <person name="Gonzalez J."/>
            <person name="Henrissat B."/>
            <person name="Kuo A."/>
            <person name="Liang C."/>
            <person name="Lipzen A."/>
            <person name="Lutzoni F."/>
            <person name="Magnuson J."/>
            <person name="Mondo S."/>
            <person name="Nolan M."/>
            <person name="Ohm R."/>
            <person name="Pangilinan J."/>
            <person name="Park H.-J."/>
            <person name="Ramirez L."/>
            <person name="Alfaro M."/>
            <person name="Sun H."/>
            <person name="Tritt A."/>
            <person name="Yoshinaga Y."/>
            <person name="Zwiers L.-H."/>
            <person name="Turgeon B."/>
            <person name="Goodwin S."/>
            <person name="Spatafora J."/>
            <person name="Crous P."/>
            <person name="Grigoriev I."/>
        </authorList>
    </citation>
    <scope>NUCLEOTIDE SEQUENCE</scope>
    <source>
        <strain evidence="6">CBS 207.26</strain>
    </source>
</reference>
<gene>
    <name evidence="6" type="ORF">K469DRAFT_632535</name>
</gene>
<evidence type="ECO:0000256" key="5">
    <source>
        <dbReference type="SAM" id="Phobius"/>
    </source>
</evidence>
<dbReference type="Proteomes" id="UP000800200">
    <property type="component" value="Unassembled WGS sequence"/>
</dbReference>
<keyword evidence="7" id="KW-1185">Reference proteome</keyword>
<evidence type="ECO:0000256" key="1">
    <source>
        <dbReference type="ARBA" id="ARBA00004141"/>
    </source>
</evidence>
<dbReference type="EMBL" id="ML994634">
    <property type="protein sequence ID" value="KAF2185310.1"/>
    <property type="molecule type" value="Genomic_DNA"/>
</dbReference>
<evidence type="ECO:0000256" key="2">
    <source>
        <dbReference type="ARBA" id="ARBA00022692"/>
    </source>
</evidence>
<feature type="transmembrane region" description="Helical" evidence="5">
    <location>
        <begin position="18"/>
        <end position="37"/>
    </location>
</feature>
<evidence type="ECO:0000256" key="4">
    <source>
        <dbReference type="ARBA" id="ARBA00023136"/>
    </source>
</evidence>
<dbReference type="PANTHER" id="PTHR31465">
    <property type="entry name" value="PROTEIN RTA1-RELATED"/>
    <property type="match status" value="1"/>
</dbReference>
<sequence length="352" mass="40147">MAADAVVTTYYPYKPNHVLPAIFAAIVGASFLVHIWQNFRYRFWRVTFFMFWGGAIFTTGWVLRCISSYHPTHKNLYIAQTVFVLGGPPIYSAAEYNILGRLMHYLPMHAPLNPGRVVYFFIYLGALVESLTAAGAVLMTGARNNKAIFETGGTLLSISIVLQAVVECLFMVMVALLHYRCLRAGMMSRKVHTICIMLYGTSALILLRCIFRAVEKFSEQRLLETHTCDTICEAVVKHEWYIYAFEATPMVLYTYWLNIVHPGKYLPHKTNIFLDFNGIERIGPGWIDKRSTWQTFADPFDLAGVLKGRPAHEKFWLRPDDWPTSVKIGYNHGTATNVSTRYKLVNQSEADM</sequence>
<feature type="transmembrane region" description="Helical" evidence="5">
    <location>
        <begin position="43"/>
        <end position="63"/>
    </location>
</feature>
<dbReference type="PANTHER" id="PTHR31465:SF13">
    <property type="entry name" value="RTA1 DOMAIN PROTEIN-RELATED"/>
    <property type="match status" value="1"/>
</dbReference>
<keyword evidence="4 5" id="KW-0472">Membrane</keyword>
<keyword evidence="3 5" id="KW-1133">Transmembrane helix</keyword>
<protein>
    <recommendedName>
        <fullName evidence="8">RTA1 domain protein</fullName>
    </recommendedName>
</protein>
<evidence type="ECO:0000313" key="7">
    <source>
        <dbReference type="Proteomes" id="UP000800200"/>
    </source>
</evidence>
<dbReference type="OrthoDB" id="3358017at2759"/>
<dbReference type="GO" id="GO:0016020">
    <property type="term" value="C:membrane"/>
    <property type="evidence" value="ECO:0007669"/>
    <property type="project" value="UniProtKB-SubCell"/>
</dbReference>